<organism evidence="2 3">
    <name type="scientific">Pannus brasiliensis CCIBt3594</name>
    <dbReference type="NCBI Taxonomy" id="1427578"/>
    <lineage>
        <taxon>Bacteria</taxon>
        <taxon>Bacillati</taxon>
        <taxon>Cyanobacteriota</taxon>
        <taxon>Cyanophyceae</taxon>
        <taxon>Oscillatoriophycideae</taxon>
        <taxon>Chroococcales</taxon>
        <taxon>Microcystaceae</taxon>
        <taxon>Pannus</taxon>
    </lineage>
</organism>
<comment type="caution">
    <text evidence="2">The sequence shown here is derived from an EMBL/GenBank/DDBJ whole genome shotgun (WGS) entry which is preliminary data.</text>
</comment>
<keyword evidence="2" id="KW-0489">Methyltransferase</keyword>
<dbReference type="RefSeq" id="WP_332864997.1">
    <property type="nucleotide sequence ID" value="NZ_JBAFSM010000016.1"/>
</dbReference>
<dbReference type="InterPro" id="IPR006342">
    <property type="entry name" value="FkbM_mtfrase"/>
</dbReference>
<dbReference type="Proteomes" id="UP001328733">
    <property type="component" value="Unassembled WGS sequence"/>
</dbReference>
<dbReference type="GO" id="GO:0032259">
    <property type="term" value="P:methylation"/>
    <property type="evidence" value="ECO:0007669"/>
    <property type="project" value="UniProtKB-KW"/>
</dbReference>
<evidence type="ECO:0000259" key="1">
    <source>
        <dbReference type="Pfam" id="PF05050"/>
    </source>
</evidence>
<evidence type="ECO:0000313" key="3">
    <source>
        <dbReference type="Proteomes" id="UP001328733"/>
    </source>
</evidence>
<evidence type="ECO:0000313" key="2">
    <source>
        <dbReference type="EMBL" id="MEG3437519.1"/>
    </source>
</evidence>
<keyword evidence="3" id="KW-1185">Reference proteome</keyword>
<dbReference type="GO" id="GO:0008171">
    <property type="term" value="F:O-methyltransferase activity"/>
    <property type="evidence" value="ECO:0007669"/>
    <property type="project" value="TreeGrafter"/>
</dbReference>
<name>A0AAW9QXI3_9CHRO</name>
<dbReference type="Gene3D" id="3.40.50.150">
    <property type="entry name" value="Vaccinia Virus protein VP39"/>
    <property type="match status" value="1"/>
</dbReference>
<feature type="domain" description="Methyltransferase FkbM" evidence="1">
    <location>
        <begin position="19"/>
        <end position="190"/>
    </location>
</feature>
<proteinExistence type="predicted"/>
<dbReference type="InterPro" id="IPR053188">
    <property type="entry name" value="FkbM_Methyltransferase"/>
</dbReference>
<dbReference type="SUPFAM" id="SSF53335">
    <property type="entry name" value="S-adenosyl-L-methionine-dependent methyltransferases"/>
    <property type="match status" value="1"/>
</dbReference>
<dbReference type="PANTHER" id="PTHR36973">
    <property type="entry name" value="SLL1456 PROTEIN-RELATED"/>
    <property type="match status" value="1"/>
</dbReference>
<protein>
    <submittedName>
        <fullName evidence="2">FkbM family methyltransferase</fullName>
    </submittedName>
</protein>
<dbReference type="PANTHER" id="PTHR36973:SF4">
    <property type="entry name" value="NODULATION PROTEIN"/>
    <property type="match status" value="1"/>
</dbReference>
<dbReference type="NCBIfam" id="TIGR01444">
    <property type="entry name" value="fkbM_fam"/>
    <property type="match status" value="1"/>
</dbReference>
<gene>
    <name evidence="2" type="ORF">V0288_10350</name>
</gene>
<dbReference type="EMBL" id="JBAFSM010000016">
    <property type="protein sequence ID" value="MEG3437519.1"/>
    <property type="molecule type" value="Genomic_DNA"/>
</dbReference>
<keyword evidence="2" id="KW-0808">Transferase</keyword>
<accession>A0AAW9QXI3</accession>
<dbReference type="InterPro" id="IPR029063">
    <property type="entry name" value="SAM-dependent_MTases_sf"/>
</dbReference>
<dbReference type="Pfam" id="PF05050">
    <property type="entry name" value="Methyltransf_21"/>
    <property type="match status" value="1"/>
</dbReference>
<sequence length="251" mass="29475">MDKNLIKNLLKKENPIVLEIGAHRGTDTLDFLQKFSEIEIHSFEPDPRIIKLHRQLVSDRRSKLHEIAISDEEGEATFYQSGEAVDDQLKYDASSSLKKPKEHLTAYPNVKFNNSITVPTVRLDTWARENNISEIDFIWADVQGAEEQLIKGGLETLKKTKYFYTEYSDRELYENQINLNKIKELLPSFEFICFYASNVLFKNTRYIQSPLEVLSERIYTNYYIYTHDRSYFRLPFKTGLRKLANRLTGTR</sequence>
<reference evidence="2 3" key="1">
    <citation type="submission" date="2024-01" db="EMBL/GenBank/DDBJ databases">
        <title>Genomic insights into the taxonomy and metabolism of the cyanobacterium Pannus brasiliensis CCIBt3594.</title>
        <authorList>
            <person name="Machado M."/>
            <person name="Botero N.B."/>
            <person name="Andreote A.P.D."/>
            <person name="Feitosa A.M.T."/>
            <person name="Popin R."/>
            <person name="Sivonen K."/>
            <person name="Fiore M.F."/>
        </authorList>
    </citation>
    <scope>NUCLEOTIDE SEQUENCE [LARGE SCALE GENOMIC DNA]</scope>
    <source>
        <strain evidence="2 3">CCIBt3594</strain>
    </source>
</reference>
<dbReference type="AlphaFoldDB" id="A0AAW9QXI3"/>